<keyword evidence="2" id="KW-1185">Reference proteome</keyword>
<dbReference type="EMBL" id="CM040462">
    <property type="protein sequence ID" value="MCI4381394.1"/>
    <property type="molecule type" value="Genomic_DNA"/>
</dbReference>
<gene>
    <name evidence="1" type="ORF">PGIGA_G00251080</name>
</gene>
<reference evidence="1 2" key="1">
    <citation type="journal article" date="2022" name="bioRxiv">
        <title>An ancient truncated duplication of the anti-Mullerian hormone receptor type 2 gene is a potential conserved master sex determinant in the Pangasiidae catfish family.</title>
        <authorList>
            <person name="Wen M."/>
            <person name="Pan Q."/>
            <person name="Jouanno E."/>
            <person name="Montfort J."/>
            <person name="Zahm M."/>
            <person name="Cabau C."/>
            <person name="Klopp C."/>
            <person name="Iampietro C."/>
            <person name="Roques C."/>
            <person name="Bouchez O."/>
            <person name="Castinel A."/>
            <person name="Donnadieu C."/>
            <person name="Parrinello H."/>
            <person name="Poncet C."/>
            <person name="Belmonte E."/>
            <person name="Gautier V."/>
            <person name="Avarre J.-C."/>
            <person name="Dugue R."/>
            <person name="Gustiano R."/>
            <person name="Ha T.T.T."/>
            <person name="Campet M."/>
            <person name="Sriphairoj K."/>
            <person name="Ribolli J."/>
            <person name="de Almeida F.L."/>
            <person name="Desvignes T."/>
            <person name="Postlethwait J.H."/>
            <person name="Bucao C.F."/>
            <person name="Robinson-Rechavi M."/>
            <person name="Bobe J."/>
            <person name="Herpin A."/>
            <person name="Guiguen Y."/>
        </authorList>
    </citation>
    <scope>NUCLEOTIDE SEQUENCE [LARGE SCALE GENOMIC DNA]</scope>
    <source>
        <strain evidence="1">YG-Dec2019</strain>
    </source>
</reference>
<proteinExistence type="predicted"/>
<evidence type="ECO:0000313" key="1">
    <source>
        <dbReference type="EMBL" id="MCI4381394.1"/>
    </source>
</evidence>
<organism evidence="1 2">
    <name type="scientific">Pangasianodon gigas</name>
    <name type="common">Mekong giant catfish</name>
    <name type="synonym">Pangasius gigas</name>
    <dbReference type="NCBI Taxonomy" id="30993"/>
    <lineage>
        <taxon>Eukaryota</taxon>
        <taxon>Metazoa</taxon>
        <taxon>Chordata</taxon>
        <taxon>Craniata</taxon>
        <taxon>Vertebrata</taxon>
        <taxon>Euteleostomi</taxon>
        <taxon>Actinopterygii</taxon>
        <taxon>Neopterygii</taxon>
        <taxon>Teleostei</taxon>
        <taxon>Ostariophysi</taxon>
        <taxon>Siluriformes</taxon>
        <taxon>Pangasiidae</taxon>
        <taxon>Pangasianodon</taxon>
    </lineage>
</organism>
<accession>A0ACC5WRJ9</accession>
<evidence type="ECO:0000313" key="2">
    <source>
        <dbReference type="Proteomes" id="UP000829447"/>
    </source>
</evidence>
<protein>
    <submittedName>
        <fullName evidence="1">Uncharacterized protein</fullName>
    </submittedName>
</protein>
<sequence>MKSRLRSFRKSPEPDGSQHGEDVQTNTSDGGMSGSVGHVTPVDKHDRGRLKNLKSRQSGRHINMLTP</sequence>
<name>A0ACC5WRJ9_PANGG</name>
<dbReference type="Proteomes" id="UP000829447">
    <property type="component" value="Linkage Group LG9"/>
</dbReference>
<comment type="caution">
    <text evidence="1">The sequence shown here is derived from an EMBL/GenBank/DDBJ whole genome shotgun (WGS) entry which is preliminary data.</text>
</comment>